<dbReference type="Proteomes" id="UP000323317">
    <property type="component" value="Unassembled WGS sequence"/>
</dbReference>
<keyword evidence="5" id="KW-0963">Cytoplasm</keyword>
<feature type="binding site" evidence="5">
    <location>
        <begin position="12"/>
        <end position="17"/>
    </location>
    <ligand>
        <name>ATP</name>
        <dbReference type="ChEBI" id="CHEBI:30616"/>
    </ligand>
</feature>
<dbReference type="PANTHER" id="PTHR10695:SF46">
    <property type="entry name" value="BIFUNCTIONAL COENZYME A SYNTHASE-RELATED"/>
    <property type="match status" value="1"/>
</dbReference>
<dbReference type="GO" id="GO:0015937">
    <property type="term" value="P:coenzyme A biosynthetic process"/>
    <property type="evidence" value="ECO:0007669"/>
    <property type="project" value="UniProtKB-UniRule"/>
</dbReference>
<dbReference type="PANTHER" id="PTHR10695">
    <property type="entry name" value="DEPHOSPHO-COA KINASE-RELATED"/>
    <property type="match status" value="1"/>
</dbReference>
<reference evidence="7 8" key="1">
    <citation type="submission" date="2019-08" db="EMBL/GenBank/DDBJ databases">
        <title>Bacillus genomes from the desert of Cuatro Cienegas, Coahuila.</title>
        <authorList>
            <person name="Olmedo-Alvarez G."/>
        </authorList>
    </citation>
    <scope>NUCLEOTIDE SEQUENCE [LARGE SCALE GENOMIC DNA]</scope>
    <source>
        <strain evidence="7 8">CH40_1T</strain>
    </source>
</reference>
<dbReference type="InterPro" id="IPR027417">
    <property type="entry name" value="P-loop_NTPase"/>
</dbReference>
<keyword evidence="5 7" id="KW-0418">Kinase</keyword>
<evidence type="ECO:0000256" key="6">
    <source>
        <dbReference type="NCBIfam" id="TIGR00152"/>
    </source>
</evidence>
<keyword evidence="5 7" id="KW-0808">Transferase</keyword>
<dbReference type="FunFam" id="3.40.50.300:FF:000485">
    <property type="entry name" value="Dephospho-CoA kinase CAB5"/>
    <property type="match status" value="1"/>
</dbReference>
<evidence type="ECO:0000256" key="4">
    <source>
        <dbReference type="ARBA" id="ARBA00022993"/>
    </source>
</evidence>
<comment type="subcellular location">
    <subcellularLocation>
        <location evidence="5">Cytoplasm</location>
    </subcellularLocation>
</comment>
<dbReference type="NCBIfam" id="TIGR00152">
    <property type="entry name" value="dephospho-CoA kinase"/>
    <property type="match status" value="1"/>
</dbReference>
<dbReference type="EC" id="2.7.1.24" evidence="5 6"/>
<dbReference type="RefSeq" id="WP_148945618.1">
    <property type="nucleotide sequence ID" value="NZ_JBNIKK010000005.1"/>
</dbReference>
<evidence type="ECO:0000256" key="1">
    <source>
        <dbReference type="ARBA" id="ARBA00009018"/>
    </source>
</evidence>
<dbReference type="HAMAP" id="MF_00376">
    <property type="entry name" value="Dephospho_CoA_kinase"/>
    <property type="match status" value="1"/>
</dbReference>
<keyword evidence="2 5" id="KW-0547">Nucleotide-binding</keyword>
<gene>
    <name evidence="5" type="primary">coaE</name>
    <name evidence="7" type="ORF">FZC79_04280</name>
</gene>
<proteinExistence type="inferred from homology"/>
<dbReference type="Pfam" id="PF01121">
    <property type="entry name" value="CoaE"/>
    <property type="match status" value="1"/>
</dbReference>
<dbReference type="GO" id="GO:0004140">
    <property type="term" value="F:dephospho-CoA kinase activity"/>
    <property type="evidence" value="ECO:0007669"/>
    <property type="project" value="UniProtKB-UniRule"/>
</dbReference>
<dbReference type="UniPathway" id="UPA00241">
    <property type="reaction ID" value="UER00356"/>
</dbReference>
<evidence type="ECO:0000256" key="3">
    <source>
        <dbReference type="ARBA" id="ARBA00022840"/>
    </source>
</evidence>
<comment type="catalytic activity">
    <reaction evidence="5">
        <text>3'-dephospho-CoA + ATP = ADP + CoA + H(+)</text>
        <dbReference type="Rhea" id="RHEA:18245"/>
        <dbReference type="ChEBI" id="CHEBI:15378"/>
        <dbReference type="ChEBI" id="CHEBI:30616"/>
        <dbReference type="ChEBI" id="CHEBI:57287"/>
        <dbReference type="ChEBI" id="CHEBI:57328"/>
        <dbReference type="ChEBI" id="CHEBI:456216"/>
        <dbReference type="EC" id="2.7.1.24"/>
    </reaction>
</comment>
<organism evidence="7 8">
    <name type="scientific">Rossellomorea vietnamensis</name>
    <dbReference type="NCBI Taxonomy" id="218284"/>
    <lineage>
        <taxon>Bacteria</taxon>
        <taxon>Bacillati</taxon>
        <taxon>Bacillota</taxon>
        <taxon>Bacilli</taxon>
        <taxon>Bacillales</taxon>
        <taxon>Bacillaceae</taxon>
        <taxon>Rossellomorea</taxon>
    </lineage>
</organism>
<dbReference type="InterPro" id="IPR001977">
    <property type="entry name" value="Depp_CoAkinase"/>
</dbReference>
<comment type="pathway">
    <text evidence="5">Cofactor biosynthesis; coenzyme A biosynthesis; CoA from (R)-pantothenate: step 5/5.</text>
</comment>
<accession>A0A5D4KJ84</accession>
<keyword evidence="4 5" id="KW-0173">Coenzyme A biosynthesis</keyword>
<comment type="function">
    <text evidence="5">Catalyzes the phosphorylation of the 3'-hydroxyl group of dephosphocoenzyme A to form coenzyme A.</text>
</comment>
<dbReference type="GO" id="GO:0005524">
    <property type="term" value="F:ATP binding"/>
    <property type="evidence" value="ECO:0007669"/>
    <property type="project" value="UniProtKB-UniRule"/>
</dbReference>
<protein>
    <recommendedName>
        <fullName evidence="5 6">Dephospho-CoA kinase</fullName>
        <ecNumber evidence="5 6">2.7.1.24</ecNumber>
    </recommendedName>
    <alternativeName>
        <fullName evidence="5">Dephosphocoenzyme A kinase</fullName>
    </alternativeName>
</protein>
<dbReference type="SUPFAM" id="SSF52540">
    <property type="entry name" value="P-loop containing nucleoside triphosphate hydrolases"/>
    <property type="match status" value="1"/>
</dbReference>
<dbReference type="AlphaFoldDB" id="A0A5D4KJ84"/>
<evidence type="ECO:0000313" key="7">
    <source>
        <dbReference type="EMBL" id="TYR76920.1"/>
    </source>
</evidence>
<dbReference type="EMBL" id="VTEH01000002">
    <property type="protein sequence ID" value="TYR76920.1"/>
    <property type="molecule type" value="Genomic_DNA"/>
</dbReference>
<keyword evidence="3 5" id="KW-0067">ATP-binding</keyword>
<dbReference type="PROSITE" id="PS51219">
    <property type="entry name" value="DPCK"/>
    <property type="match status" value="1"/>
</dbReference>
<dbReference type="Gene3D" id="3.40.50.300">
    <property type="entry name" value="P-loop containing nucleotide triphosphate hydrolases"/>
    <property type="match status" value="1"/>
</dbReference>
<evidence type="ECO:0000313" key="8">
    <source>
        <dbReference type="Proteomes" id="UP000323317"/>
    </source>
</evidence>
<evidence type="ECO:0000256" key="2">
    <source>
        <dbReference type="ARBA" id="ARBA00022741"/>
    </source>
</evidence>
<dbReference type="GO" id="GO:0005737">
    <property type="term" value="C:cytoplasm"/>
    <property type="evidence" value="ECO:0007669"/>
    <property type="project" value="UniProtKB-SubCell"/>
</dbReference>
<sequence length="200" mass="22041">MTSIIGLTGGIASGKSTVSSLLAQKGFTVVDADLAARKVVEPGEPAYLKIVETFGQDILNKEGTLDRAALGSIIFHNEERRKELNGIVHPAVRAEMLAEKEKAFEDGKQTVVMDIPLLFESNLTWMVEKTVVVYVDRDTQLSRLMLRNGLTEEEAEARVNSQMSLDEKRNLADAILDNRGTISETGVQLDDLLGRWNLTP</sequence>
<comment type="similarity">
    <text evidence="1 5">Belongs to the CoaE family.</text>
</comment>
<name>A0A5D4KJ84_9BACI</name>
<dbReference type="CDD" id="cd02022">
    <property type="entry name" value="DPCK"/>
    <property type="match status" value="1"/>
</dbReference>
<comment type="caution">
    <text evidence="7">The sequence shown here is derived from an EMBL/GenBank/DDBJ whole genome shotgun (WGS) entry which is preliminary data.</text>
</comment>
<evidence type="ECO:0000256" key="5">
    <source>
        <dbReference type="HAMAP-Rule" id="MF_00376"/>
    </source>
</evidence>